<proteinExistence type="predicted"/>
<dbReference type="SUPFAM" id="SSF103473">
    <property type="entry name" value="MFS general substrate transporter"/>
    <property type="match status" value="1"/>
</dbReference>
<dbReference type="OrthoDB" id="5870642at2759"/>
<feature type="region of interest" description="Disordered" evidence="1">
    <location>
        <begin position="301"/>
        <end position="323"/>
    </location>
</feature>
<feature type="transmembrane region" description="Helical" evidence="2">
    <location>
        <begin position="266"/>
        <end position="285"/>
    </location>
</feature>
<evidence type="ECO:0000313" key="4">
    <source>
        <dbReference type="Proteomes" id="UP000580250"/>
    </source>
</evidence>
<name>A0A6V7V2J8_MELEN</name>
<feature type="transmembrane region" description="Helical" evidence="2">
    <location>
        <begin position="88"/>
        <end position="110"/>
    </location>
</feature>
<dbReference type="PANTHER" id="PTHR11360:SF238">
    <property type="entry name" value="SD10469P"/>
    <property type="match status" value="1"/>
</dbReference>
<keyword evidence="2" id="KW-1133">Transmembrane helix</keyword>
<dbReference type="PANTHER" id="PTHR11360">
    <property type="entry name" value="MONOCARBOXYLATE TRANSPORTER"/>
    <property type="match status" value="1"/>
</dbReference>
<dbReference type="EMBL" id="CAJEWN010000150">
    <property type="protein sequence ID" value="CAD2169231.1"/>
    <property type="molecule type" value="Genomic_DNA"/>
</dbReference>
<keyword evidence="2" id="KW-0812">Transmembrane</keyword>
<evidence type="ECO:0000256" key="1">
    <source>
        <dbReference type="SAM" id="MobiDB-lite"/>
    </source>
</evidence>
<organism evidence="3 4">
    <name type="scientific">Meloidogyne enterolobii</name>
    <name type="common">Root-knot nematode worm</name>
    <name type="synonym">Meloidogyne mayaguensis</name>
    <dbReference type="NCBI Taxonomy" id="390850"/>
    <lineage>
        <taxon>Eukaryota</taxon>
        <taxon>Metazoa</taxon>
        <taxon>Ecdysozoa</taxon>
        <taxon>Nematoda</taxon>
        <taxon>Chromadorea</taxon>
        <taxon>Rhabditida</taxon>
        <taxon>Tylenchina</taxon>
        <taxon>Tylenchomorpha</taxon>
        <taxon>Tylenchoidea</taxon>
        <taxon>Meloidogynidae</taxon>
        <taxon>Meloidogyninae</taxon>
        <taxon>Meloidogyne</taxon>
    </lineage>
</organism>
<feature type="transmembrane region" description="Helical" evidence="2">
    <location>
        <begin position="144"/>
        <end position="163"/>
    </location>
</feature>
<dbReference type="GO" id="GO:0008028">
    <property type="term" value="F:monocarboxylic acid transmembrane transporter activity"/>
    <property type="evidence" value="ECO:0007669"/>
    <property type="project" value="TreeGrafter"/>
</dbReference>
<dbReference type="Proteomes" id="UP000580250">
    <property type="component" value="Unassembled WGS sequence"/>
</dbReference>
<protein>
    <submittedName>
        <fullName evidence="3">Uncharacterized protein</fullName>
    </submittedName>
</protein>
<feature type="transmembrane region" description="Helical" evidence="2">
    <location>
        <begin position="175"/>
        <end position="195"/>
    </location>
</feature>
<dbReference type="InterPro" id="IPR011701">
    <property type="entry name" value="MFS"/>
</dbReference>
<evidence type="ECO:0000256" key="2">
    <source>
        <dbReference type="SAM" id="Phobius"/>
    </source>
</evidence>
<dbReference type="AlphaFoldDB" id="A0A6V7V2J8"/>
<feature type="transmembrane region" description="Helical" evidence="2">
    <location>
        <begin position="201"/>
        <end position="222"/>
    </location>
</feature>
<accession>A0A6V7V2J8</accession>
<sequence length="323" mass="35331">MDVFYTGSTQSLAKRTQNRMPNFSENNFFENKQEAKPSIGKSNLYLSAAGLHTLEGAAKSGIVSSKWTNNIISSLRSMLDLGLLQSPTFLVLAISGFLTLFCFFVPFAFIGELAANKISSTTTTTNNFNKNDTNNLNNSESGSASQLLLVLLGLFNVVGRVLCGYISDHPKVDPLIVSNIALIIGGIATAFAPLLNQLWMFAIYCFPFAFGAASFAALRSIICVELLGIERLSSAFGMLMLFMGVAALFGPPFAKLLKNFTGSYGLSFHIMGIMMVVSGAMCIPLRKINVWEERKNKIKKFGQTKNEKENNDDENIPELQPLN</sequence>
<evidence type="ECO:0000313" key="3">
    <source>
        <dbReference type="EMBL" id="CAD2169231.1"/>
    </source>
</evidence>
<gene>
    <name evidence="3" type="ORF">MENT_LOCUS20560</name>
</gene>
<dbReference type="InterPro" id="IPR050327">
    <property type="entry name" value="Proton-linked_MCT"/>
</dbReference>
<dbReference type="Pfam" id="PF07690">
    <property type="entry name" value="MFS_1"/>
    <property type="match status" value="1"/>
</dbReference>
<dbReference type="Gene3D" id="1.20.1250.20">
    <property type="entry name" value="MFS general substrate transporter like domains"/>
    <property type="match status" value="1"/>
</dbReference>
<keyword evidence="2" id="KW-0472">Membrane</keyword>
<feature type="transmembrane region" description="Helical" evidence="2">
    <location>
        <begin position="234"/>
        <end position="254"/>
    </location>
</feature>
<comment type="caution">
    <text evidence="3">The sequence shown here is derived from an EMBL/GenBank/DDBJ whole genome shotgun (WGS) entry which is preliminary data.</text>
</comment>
<dbReference type="InterPro" id="IPR036259">
    <property type="entry name" value="MFS_trans_sf"/>
</dbReference>
<reference evidence="3 4" key="1">
    <citation type="submission" date="2020-08" db="EMBL/GenBank/DDBJ databases">
        <authorList>
            <person name="Koutsovoulos G."/>
            <person name="Danchin GJ E."/>
        </authorList>
    </citation>
    <scope>NUCLEOTIDE SEQUENCE [LARGE SCALE GENOMIC DNA]</scope>
</reference>